<sequence>MTSRGGARGFVAAALATMLLMPGTGLADGRDLVRDLGLLWLPDAPPAGEPMPVVVAIHDTTGIDARGWRYAEQITAAGIAVLHVDLLDTSAEDGGPGDPAADAGDALDRLRVVSAILAADPRFASAPVGLLAFGGAGETAIRAATDPEAGGRVAGLALLYPGCAGLQPGEGRAPRAPVLLLHGDADPANAPADCIALAVGLARLGPVRRIEYAGAGYAWDLTPSGQYEVPNLPWPRRAGQRVGVRHWPQGAELSATQVASFFAARLALRDGAQAGPEASRPARARIRPIVTVTGELP</sequence>
<comment type="caution">
    <text evidence="3">The sequence shown here is derived from an EMBL/GenBank/DDBJ whole genome shotgun (WGS) entry which is preliminary data.</text>
</comment>
<dbReference type="Proteomes" id="UP000680815">
    <property type="component" value="Unassembled WGS sequence"/>
</dbReference>
<dbReference type="RefSeq" id="WP_209351662.1">
    <property type="nucleotide sequence ID" value="NZ_JAGIYZ010000008.1"/>
</dbReference>
<keyword evidence="2" id="KW-0732">Signal</keyword>
<dbReference type="InterPro" id="IPR029058">
    <property type="entry name" value="AB_hydrolase_fold"/>
</dbReference>
<reference evidence="3 4" key="1">
    <citation type="submission" date="2021-03" db="EMBL/GenBank/DDBJ databases">
        <authorList>
            <person name="So Y."/>
        </authorList>
    </citation>
    <scope>NUCLEOTIDE SEQUENCE [LARGE SCALE GENOMIC DNA]</scope>
    <source>
        <strain evidence="3 4">PWR1</strain>
    </source>
</reference>
<proteinExistence type="predicted"/>
<dbReference type="Gene3D" id="3.40.50.1820">
    <property type="entry name" value="alpha/beta hydrolase"/>
    <property type="match status" value="1"/>
</dbReference>
<keyword evidence="1" id="KW-0378">Hydrolase</keyword>
<organism evidence="3 4">
    <name type="scientific">Roseomonas nitratireducens</name>
    <dbReference type="NCBI Taxonomy" id="2820810"/>
    <lineage>
        <taxon>Bacteria</taxon>
        <taxon>Pseudomonadati</taxon>
        <taxon>Pseudomonadota</taxon>
        <taxon>Alphaproteobacteria</taxon>
        <taxon>Acetobacterales</taxon>
        <taxon>Roseomonadaceae</taxon>
        <taxon>Roseomonas</taxon>
    </lineage>
</organism>
<name>A0ABS4ASE9_9PROT</name>
<feature type="chain" id="PRO_5046738722" description="Dienelactone hydrolase" evidence="2">
    <location>
        <begin position="28"/>
        <end position="297"/>
    </location>
</feature>
<evidence type="ECO:0000256" key="2">
    <source>
        <dbReference type="SAM" id="SignalP"/>
    </source>
</evidence>
<keyword evidence="4" id="KW-1185">Reference proteome</keyword>
<dbReference type="EMBL" id="JAGIYZ010000008">
    <property type="protein sequence ID" value="MBP0464289.1"/>
    <property type="molecule type" value="Genomic_DNA"/>
</dbReference>
<evidence type="ECO:0000256" key="1">
    <source>
        <dbReference type="ARBA" id="ARBA00022801"/>
    </source>
</evidence>
<evidence type="ECO:0000313" key="4">
    <source>
        <dbReference type="Proteomes" id="UP000680815"/>
    </source>
</evidence>
<feature type="signal peptide" evidence="2">
    <location>
        <begin position="1"/>
        <end position="27"/>
    </location>
</feature>
<protein>
    <recommendedName>
        <fullName evidence="5">Dienelactone hydrolase</fullName>
    </recommendedName>
</protein>
<gene>
    <name evidence="3" type="ORF">J5Y09_10220</name>
</gene>
<dbReference type="InterPro" id="IPR050261">
    <property type="entry name" value="FrsA_esterase"/>
</dbReference>
<evidence type="ECO:0000313" key="3">
    <source>
        <dbReference type="EMBL" id="MBP0464289.1"/>
    </source>
</evidence>
<dbReference type="PANTHER" id="PTHR22946">
    <property type="entry name" value="DIENELACTONE HYDROLASE DOMAIN-CONTAINING PROTEIN-RELATED"/>
    <property type="match status" value="1"/>
</dbReference>
<evidence type="ECO:0008006" key="5">
    <source>
        <dbReference type="Google" id="ProtNLM"/>
    </source>
</evidence>
<accession>A0ABS4ASE9</accession>
<dbReference type="SUPFAM" id="SSF53474">
    <property type="entry name" value="alpha/beta-Hydrolases"/>
    <property type="match status" value="1"/>
</dbReference>
<dbReference type="PANTHER" id="PTHR22946:SF9">
    <property type="entry name" value="POLYKETIDE TRANSFERASE AF380"/>
    <property type="match status" value="1"/>
</dbReference>